<dbReference type="PANTHER" id="PTHR30349">
    <property type="entry name" value="PHAGE INTEGRASE-RELATED"/>
    <property type="match status" value="1"/>
</dbReference>
<dbReference type="PROSITE" id="PS51900">
    <property type="entry name" value="CB"/>
    <property type="match status" value="1"/>
</dbReference>
<dbReference type="AlphaFoldDB" id="A8SI81"/>
<feature type="domain" description="Core-binding (CB)" evidence="6">
    <location>
        <begin position="59"/>
        <end position="140"/>
    </location>
</feature>
<dbReference type="EMBL" id="ABEE02000011">
    <property type="protein sequence ID" value="EDP24815.1"/>
    <property type="molecule type" value="Genomic_DNA"/>
</dbReference>
<evidence type="ECO:0000256" key="4">
    <source>
        <dbReference type="PROSITE-ProRule" id="PRU01248"/>
    </source>
</evidence>
<dbReference type="Pfam" id="PF00589">
    <property type="entry name" value="Phage_integrase"/>
    <property type="match status" value="1"/>
</dbReference>
<organism evidence="7 8">
    <name type="scientific">Parvimonas micra ATCC 33270</name>
    <dbReference type="NCBI Taxonomy" id="411465"/>
    <lineage>
        <taxon>Bacteria</taxon>
        <taxon>Bacillati</taxon>
        <taxon>Bacillota</taxon>
        <taxon>Tissierellia</taxon>
        <taxon>Tissierellales</taxon>
        <taxon>Peptoniphilaceae</taxon>
        <taxon>Parvimonas</taxon>
    </lineage>
</organism>
<gene>
    <name evidence="7" type="ORF">PEPMIC_00037</name>
</gene>
<dbReference type="Proteomes" id="UP000003162">
    <property type="component" value="Unassembled WGS sequence"/>
</dbReference>
<dbReference type="InterPro" id="IPR044068">
    <property type="entry name" value="CB"/>
</dbReference>
<dbReference type="InterPro" id="IPR011010">
    <property type="entry name" value="DNA_brk_join_enz"/>
</dbReference>
<dbReference type="GO" id="GO:0006310">
    <property type="term" value="P:DNA recombination"/>
    <property type="evidence" value="ECO:0007669"/>
    <property type="project" value="UniProtKB-KW"/>
</dbReference>
<dbReference type="InterPro" id="IPR050090">
    <property type="entry name" value="Tyrosine_recombinase_XerCD"/>
</dbReference>
<dbReference type="Pfam" id="PF13102">
    <property type="entry name" value="Phage_int_SAM_5"/>
    <property type="match status" value="1"/>
</dbReference>
<keyword evidence="2 4" id="KW-0238">DNA-binding</keyword>
<dbReference type="SUPFAM" id="SSF56349">
    <property type="entry name" value="DNA breaking-rejoining enzymes"/>
    <property type="match status" value="1"/>
</dbReference>
<evidence type="ECO:0000256" key="1">
    <source>
        <dbReference type="ARBA" id="ARBA00008857"/>
    </source>
</evidence>
<evidence type="ECO:0000259" key="5">
    <source>
        <dbReference type="PROSITE" id="PS51898"/>
    </source>
</evidence>
<dbReference type="Gene3D" id="1.10.443.10">
    <property type="entry name" value="Intergrase catalytic core"/>
    <property type="match status" value="1"/>
</dbReference>
<dbReference type="InterPro" id="IPR028259">
    <property type="entry name" value="AP2-like_int_N"/>
</dbReference>
<dbReference type="InterPro" id="IPR013762">
    <property type="entry name" value="Integrase-like_cat_sf"/>
</dbReference>
<evidence type="ECO:0000313" key="7">
    <source>
        <dbReference type="EMBL" id="EDP24815.1"/>
    </source>
</evidence>
<dbReference type="InterPro" id="IPR010998">
    <property type="entry name" value="Integrase_recombinase_N"/>
</dbReference>
<reference evidence="7 8" key="1">
    <citation type="submission" date="2007-09" db="EMBL/GenBank/DDBJ databases">
        <title>Draft genome sequence of Peptostreptococcus micros (ATCC 33270).</title>
        <authorList>
            <person name="Sudarsanam P."/>
            <person name="Ley R."/>
            <person name="Guruge J."/>
            <person name="Turnbaugh P.J."/>
            <person name="Mahowald M."/>
            <person name="Liep D."/>
            <person name="Gordon J."/>
        </authorList>
    </citation>
    <scope>NUCLEOTIDE SEQUENCE [LARGE SCALE GENOMIC DNA]</scope>
    <source>
        <strain evidence="7 8">ATCC 33270</strain>
    </source>
</reference>
<evidence type="ECO:0000313" key="8">
    <source>
        <dbReference type="Proteomes" id="UP000003162"/>
    </source>
</evidence>
<feature type="domain" description="Tyr recombinase" evidence="5">
    <location>
        <begin position="164"/>
        <end position="365"/>
    </location>
</feature>
<accession>A8SI81</accession>
<dbReference type="GO" id="GO:0015074">
    <property type="term" value="P:DNA integration"/>
    <property type="evidence" value="ECO:0007669"/>
    <property type="project" value="InterPro"/>
</dbReference>
<dbReference type="HOGENOM" id="CLU_027562_17_6_9"/>
<evidence type="ECO:0000256" key="2">
    <source>
        <dbReference type="ARBA" id="ARBA00023125"/>
    </source>
</evidence>
<reference evidence="7 8" key="2">
    <citation type="submission" date="2007-09" db="EMBL/GenBank/DDBJ databases">
        <authorList>
            <person name="Fulton L."/>
            <person name="Clifton S."/>
            <person name="Fulton B."/>
            <person name="Xu J."/>
            <person name="Minx P."/>
            <person name="Pepin K.H."/>
            <person name="Johnson M."/>
            <person name="Thiruvilangam P."/>
            <person name="Bhonagiri V."/>
            <person name="Nash W.E."/>
            <person name="Mardis E.R."/>
            <person name="Wilson R.K."/>
        </authorList>
    </citation>
    <scope>NUCLEOTIDE SEQUENCE [LARGE SCALE GENOMIC DNA]</scope>
    <source>
        <strain evidence="7 8">ATCC 33270</strain>
    </source>
</reference>
<dbReference type="GO" id="GO:0003677">
    <property type="term" value="F:DNA binding"/>
    <property type="evidence" value="ECO:0007669"/>
    <property type="project" value="UniProtKB-UniRule"/>
</dbReference>
<comment type="similarity">
    <text evidence="1">Belongs to the 'phage' integrase family.</text>
</comment>
<evidence type="ECO:0000259" key="6">
    <source>
        <dbReference type="PROSITE" id="PS51900"/>
    </source>
</evidence>
<dbReference type="PANTHER" id="PTHR30349:SF64">
    <property type="entry name" value="PROPHAGE INTEGRASE INTD-RELATED"/>
    <property type="match status" value="1"/>
</dbReference>
<evidence type="ECO:0000256" key="3">
    <source>
        <dbReference type="ARBA" id="ARBA00023172"/>
    </source>
</evidence>
<dbReference type="Pfam" id="PF14657">
    <property type="entry name" value="Arm-DNA-bind_4"/>
    <property type="match status" value="1"/>
</dbReference>
<dbReference type="Gene3D" id="1.10.150.130">
    <property type="match status" value="1"/>
</dbReference>
<dbReference type="CDD" id="cd01189">
    <property type="entry name" value="INT_ICEBs1_C_like"/>
    <property type="match status" value="1"/>
</dbReference>
<dbReference type="PROSITE" id="PS51898">
    <property type="entry name" value="TYR_RECOMBINASE"/>
    <property type="match status" value="1"/>
</dbReference>
<dbReference type="eggNOG" id="COG0582">
    <property type="taxonomic scope" value="Bacteria"/>
</dbReference>
<dbReference type="InterPro" id="IPR002104">
    <property type="entry name" value="Integrase_catalytic"/>
</dbReference>
<dbReference type="InterPro" id="IPR025269">
    <property type="entry name" value="SAM-like_dom"/>
</dbReference>
<name>A8SI81_9FIRM</name>
<proteinExistence type="inferred from homology"/>
<comment type="caution">
    <text evidence="7">The sequence shown here is derived from an EMBL/GenBank/DDBJ whole genome shotgun (WGS) entry which is preliminary data.</text>
</comment>
<protein>
    <submittedName>
        <fullName evidence="7">Site-specific recombinase, phage integrase family</fullName>
    </submittedName>
</protein>
<sequence>MASIQKLGNGWRYRVSYKDAGKYKTKTKGGFRTKKECELAAAELEKKLHVGMDISAGDRLFAEYMRTWFELYQNGKHSPEHDRNIERSVKLVEEHFPGVKMKELTREMYQKFINEISPKYATDTVKKRHTYIKACLQEAIQEGIIFKDPTYKVIIKGKKDTKNEELKYLNFNEVQKLVAETKKDLRPRYISRYVILFAIATGARFSEIMGITWDCVDFKNRTITINKTWDFKDTNDFSDTKNYASKRTITIDTETVDMLQTLKSEQNKKALQTGLRNKKNLVFVNTKMQLVSNNAVNKTLRTLCKAAKIKEITCHGLRHTHASMLLYKGVNIKYISRRLGHKDIVTTLQTYSHILDEMEQVESRVVDDTMKEIHGAKFVQKNF</sequence>
<dbReference type="RefSeq" id="WP_004831772.1">
    <property type="nucleotide sequence ID" value="NZ_DS483512.1"/>
</dbReference>
<keyword evidence="3" id="KW-0233">DNA recombination</keyword>